<sequence>MRELNEVIDAMLKKIPQREESAKPLVNFLRKIRNDCYFTAPEIMYLKWRKIAEALEIQFPNNLDLFSGWELDVLTIFNGKPLPSKG</sequence>
<proteinExistence type="predicted"/>
<evidence type="ECO:0000313" key="1">
    <source>
        <dbReference type="EMBL" id="QJA97632.1"/>
    </source>
</evidence>
<name>A0A6M3LVS5_9ZZZZ</name>
<accession>A0A6M3LVS5</accession>
<gene>
    <name evidence="1" type="ORF">MM415B06047_0005</name>
</gene>
<dbReference type="AlphaFoldDB" id="A0A6M3LVS5"/>
<dbReference type="EMBL" id="MT143511">
    <property type="protein sequence ID" value="QJA97632.1"/>
    <property type="molecule type" value="Genomic_DNA"/>
</dbReference>
<organism evidence="1">
    <name type="scientific">viral metagenome</name>
    <dbReference type="NCBI Taxonomy" id="1070528"/>
    <lineage>
        <taxon>unclassified sequences</taxon>
        <taxon>metagenomes</taxon>
        <taxon>organismal metagenomes</taxon>
    </lineage>
</organism>
<protein>
    <submittedName>
        <fullName evidence="1">Uncharacterized protein</fullName>
    </submittedName>
</protein>
<reference evidence="1" key="1">
    <citation type="submission" date="2020-03" db="EMBL/GenBank/DDBJ databases">
        <title>The deep terrestrial virosphere.</title>
        <authorList>
            <person name="Holmfeldt K."/>
            <person name="Nilsson E."/>
            <person name="Simone D."/>
            <person name="Lopez-Fernandez M."/>
            <person name="Wu X."/>
            <person name="de Brujin I."/>
            <person name="Lundin D."/>
            <person name="Andersson A."/>
            <person name="Bertilsson S."/>
            <person name="Dopson M."/>
        </authorList>
    </citation>
    <scope>NUCLEOTIDE SEQUENCE</scope>
    <source>
        <strain evidence="1">MM415B06047</strain>
    </source>
</reference>